<evidence type="ECO:0000313" key="1">
    <source>
        <dbReference type="EMBL" id="TYK23201.1"/>
    </source>
</evidence>
<name>A0A5D3DHQ4_CUCMM</name>
<sequence length="98" mass="11357">MEDVLKLTYSDWTRSIVDRKSTSGYCTFVRSNLVTWRSKKQGVVARTSAEAEYRAMCLGIYEETWLQKVLFNLCQDYEVPMKLFCDNKTTISIANNPV</sequence>
<organism evidence="1 2">
    <name type="scientific">Cucumis melo var. makuwa</name>
    <name type="common">Oriental melon</name>
    <dbReference type="NCBI Taxonomy" id="1194695"/>
    <lineage>
        <taxon>Eukaryota</taxon>
        <taxon>Viridiplantae</taxon>
        <taxon>Streptophyta</taxon>
        <taxon>Embryophyta</taxon>
        <taxon>Tracheophyta</taxon>
        <taxon>Spermatophyta</taxon>
        <taxon>Magnoliopsida</taxon>
        <taxon>eudicotyledons</taxon>
        <taxon>Gunneridae</taxon>
        <taxon>Pentapetalae</taxon>
        <taxon>rosids</taxon>
        <taxon>fabids</taxon>
        <taxon>Cucurbitales</taxon>
        <taxon>Cucurbitaceae</taxon>
        <taxon>Benincaseae</taxon>
        <taxon>Cucumis</taxon>
    </lineage>
</organism>
<dbReference type="CDD" id="cd09272">
    <property type="entry name" value="RNase_HI_RT_Ty1"/>
    <property type="match status" value="1"/>
</dbReference>
<dbReference type="EMBL" id="SSTD01004586">
    <property type="protein sequence ID" value="TYK23201.1"/>
    <property type="molecule type" value="Genomic_DNA"/>
</dbReference>
<reference evidence="1 2" key="1">
    <citation type="submission" date="2019-08" db="EMBL/GenBank/DDBJ databases">
        <title>Draft genome sequences of two oriental melons (Cucumis melo L. var makuwa).</title>
        <authorList>
            <person name="Kwon S.-Y."/>
        </authorList>
    </citation>
    <scope>NUCLEOTIDE SEQUENCE [LARGE SCALE GENOMIC DNA]</scope>
    <source>
        <strain evidence="2">cv. Chang Bougi</strain>
        <tissue evidence="1">Leaf</tissue>
    </source>
</reference>
<dbReference type="PANTHER" id="PTHR11439:SF440">
    <property type="entry name" value="INTEGRASE CATALYTIC DOMAIN-CONTAINING PROTEIN"/>
    <property type="match status" value="1"/>
</dbReference>
<evidence type="ECO:0000313" key="2">
    <source>
        <dbReference type="Proteomes" id="UP000321947"/>
    </source>
</evidence>
<gene>
    <name evidence="1" type="ORF">E5676_scaffold142G002330</name>
</gene>
<protein>
    <submittedName>
        <fullName evidence="1">Putative mitochondrial protein</fullName>
    </submittedName>
</protein>
<dbReference type="AlphaFoldDB" id="A0A5D3DHQ4"/>
<dbReference type="PANTHER" id="PTHR11439">
    <property type="entry name" value="GAG-POL-RELATED RETROTRANSPOSON"/>
    <property type="match status" value="1"/>
</dbReference>
<proteinExistence type="predicted"/>
<accession>A0A5D3DHQ4</accession>
<comment type="caution">
    <text evidence="1">The sequence shown here is derived from an EMBL/GenBank/DDBJ whole genome shotgun (WGS) entry which is preliminary data.</text>
</comment>
<dbReference type="Proteomes" id="UP000321947">
    <property type="component" value="Unassembled WGS sequence"/>
</dbReference>